<evidence type="ECO:0000313" key="1">
    <source>
        <dbReference type="EMBL" id="MBG6133909.1"/>
    </source>
</evidence>
<protein>
    <submittedName>
        <fullName evidence="1">Uncharacterized protein</fullName>
    </submittedName>
</protein>
<accession>A0A8J7KFM1</accession>
<gene>
    <name evidence="1" type="ORF">IW245_000103</name>
</gene>
<sequence length="46" mass="5084">MRLLAATLGVPVYSATGYNYNVFPRFNTGDYVVCQPDGRCTPTTRP</sequence>
<comment type="caution">
    <text evidence="1">The sequence shown here is derived from an EMBL/GenBank/DDBJ whole genome shotgun (WGS) entry which is preliminary data.</text>
</comment>
<organism evidence="1 2">
    <name type="scientific">Longispora fulva</name>
    <dbReference type="NCBI Taxonomy" id="619741"/>
    <lineage>
        <taxon>Bacteria</taxon>
        <taxon>Bacillati</taxon>
        <taxon>Actinomycetota</taxon>
        <taxon>Actinomycetes</taxon>
        <taxon>Micromonosporales</taxon>
        <taxon>Micromonosporaceae</taxon>
        <taxon>Longispora</taxon>
    </lineage>
</organism>
<keyword evidence="2" id="KW-1185">Reference proteome</keyword>
<evidence type="ECO:0000313" key="2">
    <source>
        <dbReference type="Proteomes" id="UP000622552"/>
    </source>
</evidence>
<name>A0A8J7KFM1_9ACTN</name>
<dbReference type="AlphaFoldDB" id="A0A8J7KFM1"/>
<reference evidence="1" key="1">
    <citation type="submission" date="2020-11" db="EMBL/GenBank/DDBJ databases">
        <title>Sequencing the genomes of 1000 actinobacteria strains.</title>
        <authorList>
            <person name="Klenk H.-P."/>
        </authorList>
    </citation>
    <scope>NUCLEOTIDE SEQUENCE</scope>
    <source>
        <strain evidence="1">DSM 45356</strain>
    </source>
</reference>
<dbReference type="EMBL" id="JADOUF010000001">
    <property type="protein sequence ID" value="MBG6133909.1"/>
    <property type="molecule type" value="Genomic_DNA"/>
</dbReference>
<proteinExistence type="predicted"/>
<dbReference type="Proteomes" id="UP000622552">
    <property type="component" value="Unassembled WGS sequence"/>
</dbReference>
<dbReference type="RefSeq" id="WP_197008946.1">
    <property type="nucleotide sequence ID" value="NZ_BONS01000032.1"/>
</dbReference>